<name>A0A1Z4JGH2_LEPBY</name>
<gene>
    <name evidence="1" type="ORF">NIES2135_26870</name>
</gene>
<evidence type="ECO:0000313" key="1">
    <source>
        <dbReference type="EMBL" id="BAY55862.1"/>
    </source>
</evidence>
<keyword evidence="2" id="KW-1185">Reference proteome</keyword>
<organism evidence="1 2">
    <name type="scientific">Leptolyngbya boryana NIES-2135</name>
    <dbReference type="NCBI Taxonomy" id="1973484"/>
    <lineage>
        <taxon>Bacteria</taxon>
        <taxon>Bacillati</taxon>
        <taxon>Cyanobacteriota</taxon>
        <taxon>Cyanophyceae</taxon>
        <taxon>Leptolyngbyales</taxon>
        <taxon>Leptolyngbyaceae</taxon>
        <taxon>Leptolyngbya group</taxon>
        <taxon>Leptolyngbya</taxon>
    </lineage>
</organism>
<reference evidence="1 2" key="1">
    <citation type="submission" date="2017-06" db="EMBL/GenBank/DDBJ databases">
        <title>Genome sequencing of cyanobaciteial culture collection at National Institute for Environmental Studies (NIES).</title>
        <authorList>
            <person name="Hirose Y."/>
            <person name="Shimura Y."/>
            <person name="Fujisawa T."/>
            <person name="Nakamura Y."/>
            <person name="Kawachi M."/>
        </authorList>
    </citation>
    <scope>NUCLEOTIDE SEQUENCE [LARGE SCALE GENOMIC DNA]</scope>
    <source>
        <strain evidence="1 2">NIES-2135</strain>
    </source>
</reference>
<accession>A0A1Z4JGH2</accession>
<dbReference type="AlphaFoldDB" id="A0A1Z4JGH2"/>
<dbReference type="EMBL" id="AP018203">
    <property type="protein sequence ID" value="BAY55862.1"/>
    <property type="molecule type" value="Genomic_DNA"/>
</dbReference>
<sequence length="186" mass="21741">MLPRIAHASWQHVAAEVGGYLRDRASVWNFCVALTRLLTSHRLCRFFKVYVSSKEVFIKNAKSIAVWERLHHKKNFFDPCVNLAALMTLLLANQSDCHFFRFWFQDRLCDGITYDAHLFYQAACFQSQHRDHAYAVASDWLERGLTVIICCMKNRYIVGVGFHGEWQQVFNEDLKRSFSVSLLQTQ</sequence>
<proteinExistence type="predicted"/>
<evidence type="ECO:0000313" key="2">
    <source>
        <dbReference type="Proteomes" id="UP000217895"/>
    </source>
</evidence>
<dbReference type="Proteomes" id="UP000217895">
    <property type="component" value="Chromosome"/>
</dbReference>
<protein>
    <submittedName>
        <fullName evidence="1">Uncharacterized protein</fullName>
    </submittedName>
</protein>